<feature type="domain" description="Thiamine phosphate synthase/TenI" evidence="1">
    <location>
        <begin position="18"/>
        <end position="170"/>
    </location>
</feature>
<dbReference type="InterPro" id="IPR036206">
    <property type="entry name" value="ThiamineP_synth_sf"/>
</dbReference>
<evidence type="ECO:0000313" key="2">
    <source>
        <dbReference type="EMBL" id="QCD35127.1"/>
    </source>
</evidence>
<dbReference type="CDD" id="cd00564">
    <property type="entry name" value="TMP_TenI"/>
    <property type="match status" value="1"/>
</dbReference>
<reference evidence="2 3" key="1">
    <citation type="submission" date="2019-02" db="EMBL/GenBank/DDBJ databases">
        <title>Isolation and identification of novel species under the genus Muribaculum.</title>
        <authorList>
            <person name="Miyake S."/>
            <person name="Ding Y."/>
            <person name="Low A."/>
            <person name="Soh M."/>
            <person name="Seedorf H."/>
        </authorList>
    </citation>
    <scope>NUCLEOTIDE SEQUENCE [LARGE SCALE GENOMIC DNA]</scope>
    <source>
        <strain evidence="2 3">TLL-A4</strain>
    </source>
</reference>
<dbReference type="AlphaFoldDB" id="A0A4V1D1G5"/>
<dbReference type="Pfam" id="PF02581">
    <property type="entry name" value="TMP-TENI"/>
    <property type="match status" value="1"/>
</dbReference>
<dbReference type="OrthoDB" id="194683at2"/>
<dbReference type="KEGG" id="mgod:E7746_04130"/>
<dbReference type="SUPFAM" id="SSF51391">
    <property type="entry name" value="Thiamin phosphate synthase"/>
    <property type="match status" value="1"/>
</dbReference>
<dbReference type="Gene3D" id="3.20.20.70">
    <property type="entry name" value="Aldolase class I"/>
    <property type="match status" value="1"/>
</dbReference>
<dbReference type="GO" id="GO:0009228">
    <property type="term" value="P:thiamine biosynthetic process"/>
    <property type="evidence" value="ECO:0007669"/>
    <property type="project" value="UniProtKB-KW"/>
</dbReference>
<evidence type="ECO:0000313" key="3">
    <source>
        <dbReference type="Proteomes" id="UP000297031"/>
    </source>
</evidence>
<dbReference type="InterPro" id="IPR022998">
    <property type="entry name" value="ThiamineP_synth_TenI"/>
</dbReference>
<organism evidence="2 3">
    <name type="scientific">Muribaculum gordoncarteri</name>
    <dbReference type="NCBI Taxonomy" id="2530390"/>
    <lineage>
        <taxon>Bacteria</taxon>
        <taxon>Pseudomonadati</taxon>
        <taxon>Bacteroidota</taxon>
        <taxon>Bacteroidia</taxon>
        <taxon>Bacteroidales</taxon>
        <taxon>Muribaculaceae</taxon>
        <taxon>Muribaculum</taxon>
    </lineage>
</organism>
<evidence type="ECO:0000259" key="1">
    <source>
        <dbReference type="Pfam" id="PF02581"/>
    </source>
</evidence>
<name>A0A4V1D1G5_9BACT</name>
<protein>
    <submittedName>
        <fullName evidence="2">Thiamine phosphate synthase</fullName>
    </submittedName>
</protein>
<sequence length="194" mass="21989">MADKPMMKIAITPPVPIVDEHEYVVAILEDGWDYVHLRHPSATTHDMRRLIEAIPQRLHNRLKLHGHFELLNEFNLGGIHLNSRCPEAPRLYSGKISRTCHAIDEAERFGDMEYVTLSPIFDSISKPGYTSAFSSDQLSAMKCRNAVALGGVTPSRIDAVNRYPFIGYAVLGYLFNSGSIDEFRQRLKEFKQTL</sequence>
<dbReference type="Proteomes" id="UP000297031">
    <property type="component" value="Chromosome"/>
</dbReference>
<dbReference type="EMBL" id="CP039393">
    <property type="protein sequence ID" value="QCD35127.1"/>
    <property type="molecule type" value="Genomic_DNA"/>
</dbReference>
<dbReference type="InterPro" id="IPR013785">
    <property type="entry name" value="Aldolase_TIM"/>
</dbReference>
<keyword evidence="3" id="KW-1185">Reference proteome</keyword>
<proteinExistence type="predicted"/>
<gene>
    <name evidence="2" type="ORF">E7746_04130</name>
</gene>
<accession>A0A4V1D1G5</accession>